<feature type="transmembrane region" description="Helical" evidence="5">
    <location>
        <begin position="118"/>
        <end position="139"/>
    </location>
</feature>
<dbReference type="EMBL" id="JACDTQ010002903">
    <property type="protein sequence ID" value="KAF5915040.1"/>
    <property type="molecule type" value="Genomic_DNA"/>
</dbReference>
<evidence type="ECO:0000259" key="6">
    <source>
        <dbReference type="PROSITE" id="PS50892"/>
    </source>
</evidence>
<dbReference type="PANTHER" id="PTHR47462:SF1">
    <property type="entry name" value="VESICLE-ASSOCIATED MEMBRANE PROTEIN 5"/>
    <property type="match status" value="1"/>
</dbReference>
<feature type="region of interest" description="Disordered" evidence="4">
    <location>
        <begin position="1"/>
        <end position="46"/>
    </location>
</feature>
<dbReference type="InterPro" id="IPR042166">
    <property type="entry name" value="Vamp5"/>
</dbReference>
<dbReference type="GO" id="GO:0043001">
    <property type="term" value="P:Golgi to plasma membrane protein transport"/>
    <property type="evidence" value="ECO:0007669"/>
    <property type="project" value="TreeGrafter"/>
</dbReference>
<evidence type="ECO:0000313" key="8">
    <source>
        <dbReference type="Proteomes" id="UP000551758"/>
    </source>
</evidence>
<dbReference type="GO" id="GO:0012505">
    <property type="term" value="C:endomembrane system"/>
    <property type="evidence" value="ECO:0007669"/>
    <property type="project" value="UniProtKB-SubCell"/>
</dbReference>
<comment type="caution">
    <text evidence="7">The sequence shown here is derived from an EMBL/GenBank/DDBJ whole genome shotgun (WGS) entry which is preliminary data.</text>
</comment>
<proteinExistence type="inferred from homology"/>
<organism evidence="7 8">
    <name type="scientific">Diceros bicornis minor</name>
    <name type="common">South-central black rhinoceros</name>
    <dbReference type="NCBI Taxonomy" id="77932"/>
    <lineage>
        <taxon>Eukaryota</taxon>
        <taxon>Metazoa</taxon>
        <taxon>Chordata</taxon>
        <taxon>Craniata</taxon>
        <taxon>Vertebrata</taxon>
        <taxon>Euteleostomi</taxon>
        <taxon>Mammalia</taxon>
        <taxon>Eutheria</taxon>
        <taxon>Laurasiatheria</taxon>
        <taxon>Perissodactyla</taxon>
        <taxon>Rhinocerotidae</taxon>
        <taxon>Diceros</taxon>
    </lineage>
</organism>
<dbReference type="Gene3D" id="1.20.5.110">
    <property type="match status" value="1"/>
</dbReference>
<keyword evidence="5" id="KW-1133">Transmembrane helix</keyword>
<dbReference type="PANTHER" id="PTHR47462">
    <property type="entry name" value="VESICLE-ASSOCIATED MEMBRANE PROTEIN 5"/>
    <property type="match status" value="1"/>
</dbReference>
<evidence type="ECO:0000256" key="2">
    <source>
        <dbReference type="ARBA" id="ARBA00046280"/>
    </source>
</evidence>
<keyword evidence="5" id="KW-0472">Membrane</keyword>
<dbReference type="Proteomes" id="UP000551758">
    <property type="component" value="Unassembled WGS sequence"/>
</dbReference>
<dbReference type="AlphaFoldDB" id="A0A7J7EGU9"/>
<dbReference type="PROSITE" id="PS50892">
    <property type="entry name" value="V_SNARE"/>
    <property type="match status" value="1"/>
</dbReference>
<dbReference type="GO" id="GO:0005886">
    <property type="term" value="C:plasma membrane"/>
    <property type="evidence" value="ECO:0007669"/>
    <property type="project" value="TreeGrafter"/>
</dbReference>
<comment type="subcellular location">
    <subcellularLocation>
        <location evidence="2">Endomembrane system</location>
        <topology evidence="2">Single-pass type IV membrane protein</topology>
    </subcellularLocation>
</comment>
<keyword evidence="8" id="KW-1185">Reference proteome</keyword>
<sequence length="160" mass="17501">MLEAKADLGPALMGKERKPMRPSGGKEASRSQDEGQMGASCSPDLGLDDQAGKELEQCQRQADEVAEIMLNNYNKVLERHGNLEELDQRAHQLLGKAENFNKTTEALAKKKRCENTRYLVLAVGVLLLIILIVLLIIFLPHTHKGSSAPQAQDTGITPGD</sequence>
<protein>
    <recommendedName>
        <fullName evidence="6">V-SNARE coiled-coil homology domain-containing protein</fullName>
    </recommendedName>
</protein>
<evidence type="ECO:0000256" key="1">
    <source>
        <dbReference type="ARBA" id="ARBA00008025"/>
    </source>
</evidence>
<name>A0A7J7EGU9_DICBM</name>
<evidence type="ECO:0000313" key="7">
    <source>
        <dbReference type="EMBL" id="KAF5915040.1"/>
    </source>
</evidence>
<gene>
    <name evidence="7" type="ORF">HPG69_003541</name>
</gene>
<dbReference type="PRINTS" id="PR00219">
    <property type="entry name" value="SYNAPTOBREVN"/>
</dbReference>
<evidence type="ECO:0000256" key="5">
    <source>
        <dbReference type="SAM" id="Phobius"/>
    </source>
</evidence>
<dbReference type="Pfam" id="PF00957">
    <property type="entry name" value="Synaptobrevin"/>
    <property type="match status" value="1"/>
</dbReference>
<feature type="domain" description="V-SNARE coiled-coil homology" evidence="6">
    <location>
        <begin position="54"/>
        <end position="114"/>
    </location>
</feature>
<evidence type="ECO:0000256" key="3">
    <source>
        <dbReference type="PROSITE-ProRule" id="PRU00290"/>
    </source>
</evidence>
<dbReference type="SUPFAM" id="SSF58038">
    <property type="entry name" value="SNARE fusion complex"/>
    <property type="match status" value="1"/>
</dbReference>
<evidence type="ECO:0000256" key="4">
    <source>
        <dbReference type="SAM" id="MobiDB-lite"/>
    </source>
</evidence>
<dbReference type="InterPro" id="IPR001388">
    <property type="entry name" value="Synaptobrevin-like"/>
</dbReference>
<keyword evidence="5" id="KW-0812">Transmembrane</keyword>
<comment type="similarity">
    <text evidence="1">Belongs to the synaptobrevin family.</text>
</comment>
<keyword evidence="3" id="KW-0175">Coiled coil</keyword>
<dbReference type="InterPro" id="IPR042855">
    <property type="entry name" value="V_SNARE_CC"/>
</dbReference>
<reference evidence="7 8" key="1">
    <citation type="journal article" date="2020" name="Mol. Biol. Evol.">
        <title>Interspecific Gene Flow and the Evolution of Specialization in Black and White Rhinoceros.</title>
        <authorList>
            <person name="Moodley Y."/>
            <person name="Westbury M.V."/>
            <person name="Russo I.M."/>
            <person name="Gopalakrishnan S."/>
            <person name="Rakotoarivelo A."/>
            <person name="Olsen R.A."/>
            <person name="Prost S."/>
            <person name="Tunstall T."/>
            <person name="Ryder O.A."/>
            <person name="Dalen L."/>
            <person name="Bruford M.W."/>
        </authorList>
    </citation>
    <scope>NUCLEOTIDE SEQUENCE [LARGE SCALE GENOMIC DNA]</scope>
    <source>
        <strain evidence="7">SBR-YM</strain>
        <tissue evidence="7">Skin</tissue>
    </source>
</reference>
<accession>A0A7J7EGU9</accession>